<dbReference type="InterPro" id="IPR005119">
    <property type="entry name" value="LysR_subst-bd"/>
</dbReference>
<proteinExistence type="inferred from homology"/>
<gene>
    <name evidence="6" type="ORF">SAMN04488515_3626</name>
</gene>
<evidence type="ECO:0000256" key="1">
    <source>
        <dbReference type="ARBA" id="ARBA00009437"/>
    </source>
</evidence>
<dbReference type="Pfam" id="PF00126">
    <property type="entry name" value="HTH_1"/>
    <property type="match status" value="1"/>
</dbReference>
<dbReference type="EMBL" id="FOIZ01000003">
    <property type="protein sequence ID" value="SEW47471.1"/>
    <property type="molecule type" value="Genomic_DNA"/>
</dbReference>
<dbReference type="InterPro" id="IPR000847">
    <property type="entry name" value="LysR_HTH_N"/>
</dbReference>
<dbReference type="STRING" id="364200.SAMN04488515_3626"/>
<dbReference type="RefSeq" id="WP_089997326.1">
    <property type="nucleotide sequence ID" value="NZ_FOIZ01000003.1"/>
</dbReference>
<sequence>MTQLPPLNGLRAFDVAGRHLNFRAAADDMGVTQGAVAQQVRQLETHLGVPLFERLPKGLAFTAAGRGYHARIATAFDDLRAATETLRPEPGKVLVSVTPTFAAKWLMPNLPEFSAAHPEIDLAVLATERVSSFHGDGIDLAIRQGKPPFGAALEVVRLFRHEVIAVAAPTLVSGQSLPLGPNTVSRLPKLHDAHDLWPAFLRHLNIEDRGGRGLRLSQTALAMDAALSGQGVVLVSSFLAARDMAEGRLVQVCLDTLPGEHDFYMLAERGSKRQPSVQAAFDWFASKADAKAQT</sequence>
<dbReference type="CDD" id="cd08432">
    <property type="entry name" value="PBP2_GcdR_TrpI_HvrB_AmpR_like"/>
    <property type="match status" value="1"/>
</dbReference>
<dbReference type="Gene3D" id="1.10.10.10">
    <property type="entry name" value="Winged helix-like DNA-binding domain superfamily/Winged helix DNA-binding domain"/>
    <property type="match status" value="1"/>
</dbReference>
<dbReference type="InterPro" id="IPR036390">
    <property type="entry name" value="WH_DNA-bd_sf"/>
</dbReference>
<dbReference type="PANTHER" id="PTHR30537">
    <property type="entry name" value="HTH-TYPE TRANSCRIPTIONAL REGULATOR"/>
    <property type="match status" value="1"/>
</dbReference>
<dbReference type="PANTHER" id="PTHR30537:SF26">
    <property type="entry name" value="GLYCINE CLEAVAGE SYSTEM TRANSCRIPTIONAL ACTIVATOR"/>
    <property type="match status" value="1"/>
</dbReference>
<dbReference type="Pfam" id="PF03466">
    <property type="entry name" value="LysR_substrate"/>
    <property type="match status" value="1"/>
</dbReference>
<evidence type="ECO:0000313" key="7">
    <source>
        <dbReference type="Proteomes" id="UP000199167"/>
    </source>
</evidence>
<dbReference type="AlphaFoldDB" id="A0A1I0S0E5"/>
<evidence type="ECO:0000259" key="5">
    <source>
        <dbReference type="PROSITE" id="PS50931"/>
    </source>
</evidence>
<dbReference type="Proteomes" id="UP000199167">
    <property type="component" value="Unassembled WGS sequence"/>
</dbReference>
<evidence type="ECO:0000256" key="3">
    <source>
        <dbReference type="ARBA" id="ARBA00023125"/>
    </source>
</evidence>
<dbReference type="SUPFAM" id="SSF53850">
    <property type="entry name" value="Periplasmic binding protein-like II"/>
    <property type="match status" value="1"/>
</dbReference>
<dbReference type="Gene3D" id="3.40.190.10">
    <property type="entry name" value="Periplasmic binding protein-like II"/>
    <property type="match status" value="2"/>
</dbReference>
<keyword evidence="4" id="KW-0804">Transcription</keyword>
<keyword evidence="3" id="KW-0238">DNA-binding</keyword>
<dbReference type="PRINTS" id="PR00039">
    <property type="entry name" value="HTHLYSR"/>
</dbReference>
<dbReference type="PROSITE" id="PS50931">
    <property type="entry name" value="HTH_LYSR"/>
    <property type="match status" value="1"/>
</dbReference>
<dbReference type="OrthoDB" id="7328368at2"/>
<dbReference type="GO" id="GO:0043565">
    <property type="term" value="F:sequence-specific DNA binding"/>
    <property type="evidence" value="ECO:0007669"/>
    <property type="project" value="TreeGrafter"/>
</dbReference>
<dbReference type="GO" id="GO:0003700">
    <property type="term" value="F:DNA-binding transcription factor activity"/>
    <property type="evidence" value="ECO:0007669"/>
    <property type="project" value="InterPro"/>
</dbReference>
<dbReference type="InterPro" id="IPR036388">
    <property type="entry name" value="WH-like_DNA-bd_sf"/>
</dbReference>
<evidence type="ECO:0000256" key="4">
    <source>
        <dbReference type="ARBA" id="ARBA00023163"/>
    </source>
</evidence>
<keyword evidence="2" id="KW-0805">Transcription regulation</keyword>
<keyword evidence="7" id="KW-1185">Reference proteome</keyword>
<accession>A0A1I0S0E5</accession>
<comment type="similarity">
    <text evidence="1">Belongs to the LysR transcriptional regulatory family.</text>
</comment>
<feature type="domain" description="HTH lysR-type" evidence="5">
    <location>
        <begin position="5"/>
        <end position="62"/>
    </location>
</feature>
<name>A0A1I0S0E5_9RHOB</name>
<reference evidence="6 7" key="1">
    <citation type="submission" date="2016-10" db="EMBL/GenBank/DDBJ databases">
        <authorList>
            <person name="de Groot N.N."/>
        </authorList>
    </citation>
    <scope>NUCLEOTIDE SEQUENCE [LARGE SCALE GENOMIC DNA]</scope>
    <source>
        <strain evidence="6 7">DSM 17925</strain>
    </source>
</reference>
<dbReference type="GO" id="GO:0006351">
    <property type="term" value="P:DNA-templated transcription"/>
    <property type="evidence" value="ECO:0007669"/>
    <property type="project" value="TreeGrafter"/>
</dbReference>
<evidence type="ECO:0000256" key="2">
    <source>
        <dbReference type="ARBA" id="ARBA00023015"/>
    </source>
</evidence>
<dbReference type="SUPFAM" id="SSF46785">
    <property type="entry name" value="Winged helix' DNA-binding domain"/>
    <property type="match status" value="1"/>
</dbReference>
<dbReference type="InterPro" id="IPR058163">
    <property type="entry name" value="LysR-type_TF_proteobact-type"/>
</dbReference>
<evidence type="ECO:0000313" key="6">
    <source>
        <dbReference type="EMBL" id="SEW47471.1"/>
    </source>
</evidence>
<protein>
    <submittedName>
        <fullName evidence="6">Transcriptional regulator, LysR family</fullName>
    </submittedName>
</protein>
<organism evidence="6 7">
    <name type="scientific">Cognatiyoonia koreensis</name>
    <dbReference type="NCBI Taxonomy" id="364200"/>
    <lineage>
        <taxon>Bacteria</taxon>
        <taxon>Pseudomonadati</taxon>
        <taxon>Pseudomonadota</taxon>
        <taxon>Alphaproteobacteria</taxon>
        <taxon>Rhodobacterales</taxon>
        <taxon>Paracoccaceae</taxon>
        <taxon>Cognatiyoonia</taxon>
    </lineage>
</organism>